<dbReference type="GO" id="GO:0019236">
    <property type="term" value="P:response to pheromone"/>
    <property type="evidence" value="ECO:0007669"/>
    <property type="project" value="UniProtKB-KW"/>
</dbReference>
<evidence type="ECO:0000256" key="6">
    <source>
        <dbReference type="ARBA" id="ARBA00022692"/>
    </source>
</evidence>
<evidence type="ECO:0000256" key="3">
    <source>
        <dbReference type="ARBA" id="ARBA00010663"/>
    </source>
</evidence>
<evidence type="ECO:0000256" key="1">
    <source>
        <dbReference type="ARBA" id="ARBA00003878"/>
    </source>
</evidence>
<evidence type="ECO:0000256" key="12">
    <source>
        <dbReference type="ARBA" id="ARBA00023224"/>
    </source>
</evidence>
<dbReference type="AlphaFoldDB" id="A0A6G1A9N0"/>
<dbReference type="EMBL" id="VOAJ01006359">
    <property type="protein sequence ID" value="KAF0872381.1"/>
    <property type="molecule type" value="Genomic_DNA"/>
</dbReference>
<evidence type="ECO:0000256" key="13">
    <source>
        <dbReference type="RuleBase" id="RU364061"/>
    </source>
</evidence>
<dbReference type="Pfam" id="PF03402">
    <property type="entry name" value="V1R"/>
    <property type="match status" value="1"/>
</dbReference>
<feature type="transmembrane region" description="Helical" evidence="13">
    <location>
        <begin position="242"/>
        <end position="266"/>
    </location>
</feature>
<evidence type="ECO:0000256" key="10">
    <source>
        <dbReference type="ARBA" id="ARBA00023170"/>
    </source>
</evidence>
<dbReference type="SUPFAM" id="SSF81321">
    <property type="entry name" value="Family A G protein-coupled receptor-like"/>
    <property type="match status" value="1"/>
</dbReference>
<keyword evidence="10 13" id="KW-0675">Receptor</keyword>
<protein>
    <recommendedName>
        <fullName evidence="13">Vomeronasal type-1 receptor</fullName>
    </recommendedName>
</protein>
<evidence type="ECO:0000256" key="11">
    <source>
        <dbReference type="ARBA" id="ARBA00023180"/>
    </source>
</evidence>
<feature type="domain" description="G-protein coupled receptors family 1 profile" evidence="14">
    <location>
        <begin position="28"/>
        <end position="292"/>
    </location>
</feature>
<evidence type="ECO:0000256" key="2">
    <source>
        <dbReference type="ARBA" id="ARBA00004651"/>
    </source>
</evidence>
<keyword evidence="8 13" id="KW-0297">G-protein coupled receptor</keyword>
<feature type="transmembrane region" description="Helical" evidence="13">
    <location>
        <begin position="51"/>
        <end position="69"/>
    </location>
</feature>
<accession>A0A6G1A9N0</accession>
<dbReference type="Gene3D" id="1.20.1070.10">
    <property type="entry name" value="Rhodopsin 7-helix transmembrane proteins"/>
    <property type="match status" value="1"/>
</dbReference>
<keyword evidence="16" id="KW-1185">Reference proteome</keyword>
<feature type="transmembrane region" description="Helical" evidence="13">
    <location>
        <begin position="12"/>
        <end position="39"/>
    </location>
</feature>
<gene>
    <name evidence="15" type="primary">Vn1r4_5</name>
    <name evidence="15" type="ORF">FOF47_R00374</name>
</gene>
<organism evidence="15 16">
    <name type="scientific">Crocuta crocuta</name>
    <name type="common">Spotted hyena</name>
    <dbReference type="NCBI Taxonomy" id="9678"/>
    <lineage>
        <taxon>Eukaryota</taxon>
        <taxon>Metazoa</taxon>
        <taxon>Chordata</taxon>
        <taxon>Craniata</taxon>
        <taxon>Vertebrata</taxon>
        <taxon>Euteleostomi</taxon>
        <taxon>Mammalia</taxon>
        <taxon>Eutheria</taxon>
        <taxon>Laurasiatheria</taxon>
        <taxon>Carnivora</taxon>
        <taxon>Feliformia</taxon>
        <taxon>Hyaenidae</taxon>
        <taxon>Crocuta</taxon>
    </lineage>
</organism>
<sequence>ALRTDRMDTQDLAIGVIFLVQTVLGILGNLSLLYHYVLLSLTGCRPRPTDLIVKNLIVANLLVMVSFGIHRTLSSFGWYHTFGDFGCKFFPYVRNVGRGVSIGVTCLLSVFQAIMISPQNSRWAALKGKAPKCLFPSLVLCWILQLLVNIMFPMFMSGPLNYKNTTMQKSFGYCSSVRHDKAEDSLFAVVLSFPDMLYLGLMIWFSVSMVYILYRHKQRVRHIHRTSISSISSAESTATKTIFLLLCTFVYFNTISSVFHIVLSVLDHPNWYLLNTGLLITLCFPMVSPILLISRDPRVSMVCFHW</sequence>
<comment type="function">
    <text evidence="1">Putative pheromone receptor.</text>
</comment>
<dbReference type="GO" id="GO:0016503">
    <property type="term" value="F:pheromone receptor activity"/>
    <property type="evidence" value="ECO:0007669"/>
    <property type="project" value="InterPro"/>
</dbReference>
<evidence type="ECO:0000259" key="14">
    <source>
        <dbReference type="PROSITE" id="PS50262"/>
    </source>
</evidence>
<proteinExistence type="inferred from homology"/>
<evidence type="ECO:0000256" key="4">
    <source>
        <dbReference type="ARBA" id="ARBA00022475"/>
    </source>
</evidence>
<keyword evidence="9 13" id="KW-0472">Membrane</keyword>
<dbReference type="PROSITE" id="PS50262">
    <property type="entry name" value="G_PROTEIN_RECEP_F1_2"/>
    <property type="match status" value="1"/>
</dbReference>
<dbReference type="PANTHER" id="PTHR24062">
    <property type="entry name" value="VOMERONASAL TYPE-1 RECEPTOR"/>
    <property type="match status" value="1"/>
</dbReference>
<evidence type="ECO:0000256" key="5">
    <source>
        <dbReference type="ARBA" id="ARBA00022507"/>
    </source>
</evidence>
<feature type="transmembrane region" description="Helical" evidence="13">
    <location>
        <begin position="137"/>
        <end position="156"/>
    </location>
</feature>
<dbReference type="GO" id="GO:0005886">
    <property type="term" value="C:plasma membrane"/>
    <property type="evidence" value="ECO:0007669"/>
    <property type="project" value="UniProtKB-SubCell"/>
</dbReference>
<evidence type="ECO:0000313" key="15">
    <source>
        <dbReference type="EMBL" id="KAF0872381.1"/>
    </source>
</evidence>
<dbReference type="InterPro" id="IPR004072">
    <property type="entry name" value="Vmron_rcpt_1"/>
</dbReference>
<feature type="non-terminal residue" evidence="15">
    <location>
        <position position="306"/>
    </location>
</feature>
<name>A0A6G1A9N0_CROCR</name>
<comment type="subcellular location">
    <subcellularLocation>
        <location evidence="2 13">Cell membrane</location>
        <topology evidence="2 13">Multi-pass membrane protein</topology>
    </subcellularLocation>
</comment>
<evidence type="ECO:0000256" key="8">
    <source>
        <dbReference type="ARBA" id="ARBA00023040"/>
    </source>
</evidence>
<feature type="non-terminal residue" evidence="15">
    <location>
        <position position="1"/>
    </location>
</feature>
<comment type="similarity">
    <text evidence="3 13">Belongs to the G-protein coupled receptor 1 family.</text>
</comment>
<keyword evidence="4 13" id="KW-1003">Cell membrane</keyword>
<keyword evidence="6 13" id="KW-0812">Transmembrane</keyword>
<reference evidence="15 16" key="1">
    <citation type="submission" date="2019-11" db="EMBL/GenBank/DDBJ databases">
        <authorList>
            <person name="Yang C."/>
            <person name="Li F."/>
        </authorList>
    </citation>
    <scope>NUCLEOTIDE SEQUENCE [LARGE SCALE GENOMIC DNA]</scope>
    <source>
        <strain evidence="15">KB4526</strain>
        <tissue evidence="15">Muscle</tissue>
    </source>
</reference>
<feature type="transmembrane region" description="Helical" evidence="13">
    <location>
        <begin position="272"/>
        <end position="293"/>
    </location>
</feature>
<keyword evidence="5 13" id="KW-0589">Pheromone response</keyword>
<keyword evidence="7 13" id="KW-1133">Transmembrane helix</keyword>
<feature type="transmembrane region" description="Helical" evidence="13">
    <location>
        <begin position="99"/>
        <end position="116"/>
    </location>
</feature>
<keyword evidence="12 13" id="KW-0807">Transducer</keyword>
<feature type="transmembrane region" description="Helical" evidence="13">
    <location>
        <begin position="196"/>
        <end position="214"/>
    </location>
</feature>
<dbReference type="GO" id="GO:0007606">
    <property type="term" value="P:sensory perception of chemical stimulus"/>
    <property type="evidence" value="ECO:0007669"/>
    <property type="project" value="UniProtKB-ARBA"/>
</dbReference>
<keyword evidence="11" id="KW-0325">Glycoprotein</keyword>
<comment type="caution">
    <text evidence="15">The sequence shown here is derived from an EMBL/GenBank/DDBJ whole genome shotgun (WGS) entry which is preliminary data.</text>
</comment>
<evidence type="ECO:0000313" key="16">
    <source>
        <dbReference type="Proteomes" id="UP000475037"/>
    </source>
</evidence>
<dbReference type="PRINTS" id="PR01534">
    <property type="entry name" value="VOMERONASL1R"/>
</dbReference>
<dbReference type="Proteomes" id="UP000475037">
    <property type="component" value="Unassembled WGS sequence"/>
</dbReference>
<evidence type="ECO:0000256" key="9">
    <source>
        <dbReference type="ARBA" id="ARBA00023136"/>
    </source>
</evidence>
<evidence type="ECO:0000256" key="7">
    <source>
        <dbReference type="ARBA" id="ARBA00022989"/>
    </source>
</evidence>
<dbReference type="FunFam" id="1.20.1070.10:FF:000033">
    <property type="entry name" value="Vomeronasal type-1 receptor"/>
    <property type="match status" value="1"/>
</dbReference>
<dbReference type="InterPro" id="IPR017452">
    <property type="entry name" value="GPCR_Rhodpsn_7TM"/>
</dbReference>